<proteinExistence type="predicted"/>
<gene>
    <name evidence="4" type="ORF">MACJ_003969</name>
</gene>
<sequence>MINQIDETLINDTVKSNKSNSITSHKEGIISCLKYLLQILKDEVQNYQRRKLMFESLVTNTVKVMTENVAEVINIDDSKNTVSIPNTYLSHFISTNSKSQSEDGLSQNNMSGSSSEKSWYSSPDQNILRISISTNPKYGLGSSTISNKFKGNTNSSSYQGSLTYDRGVYNISSNHIDQSFIDNQQLADTLIHEHSRAANSINDQIKANELQAINTVQERLTEISSMFVKLTGTVEQQNELHHLINANVQESITNIEKTQDTLKKTSKENLPLYHRILCTSLLGLSVFLLFIDYLKSSKGSYLF</sequence>
<evidence type="ECO:0000256" key="1">
    <source>
        <dbReference type="SAM" id="MobiDB-lite"/>
    </source>
</evidence>
<feature type="region of interest" description="Disordered" evidence="1">
    <location>
        <begin position="95"/>
        <end position="121"/>
    </location>
</feature>
<dbReference type="AlphaFoldDB" id="A0A976XIM1"/>
<organism evidence="4 5">
    <name type="scientific">Theileria orientalis</name>
    <dbReference type="NCBI Taxonomy" id="68886"/>
    <lineage>
        <taxon>Eukaryota</taxon>
        <taxon>Sar</taxon>
        <taxon>Alveolata</taxon>
        <taxon>Apicomplexa</taxon>
        <taxon>Aconoidasida</taxon>
        <taxon>Piroplasmida</taxon>
        <taxon>Theileriidae</taxon>
        <taxon>Theileria</taxon>
    </lineage>
</organism>
<evidence type="ECO:0000256" key="2">
    <source>
        <dbReference type="SAM" id="Phobius"/>
    </source>
</evidence>
<accession>A0A976XIM1</accession>
<keyword evidence="2" id="KW-0472">Membrane</keyword>
<keyword evidence="2" id="KW-0812">Transmembrane</keyword>
<reference evidence="4" key="1">
    <citation type="submission" date="2022-07" db="EMBL/GenBank/DDBJ databases">
        <title>Evaluation of T. orientalis genome assembly methods using nanopore sequencing and analysis of variation between genomes.</title>
        <authorList>
            <person name="Yam J."/>
            <person name="Micallef M.L."/>
            <person name="Liu M."/>
            <person name="Djordjevic S.P."/>
            <person name="Bogema D.R."/>
            <person name="Jenkins C."/>
        </authorList>
    </citation>
    <scope>NUCLEOTIDE SEQUENCE</scope>
    <source>
        <strain evidence="4">Fish Creek</strain>
    </source>
</reference>
<evidence type="ECO:0000313" key="5">
    <source>
        <dbReference type="Proteomes" id="UP000244803"/>
    </source>
</evidence>
<evidence type="ECO:0000313" key="4">
    <source>
        <dbReference type="EMBL" id="UVC54423.1"/>
    </source>
</evidence>
<name>A0A976XIM1_THEOR</name>
<feature type="compositionally biased region" description="Low complexity" evidence="1">
    <location>
        <begin position="111"/>
        <end position="121"/>
    </location>
</feature>
<dbReference type="InterPro" id="IPR000727">
    <property type="entry name" value="T_SNARE_dom"/>
</dbReference>
<dbReference type="Gene3D" id="1.20.5.110">
    <property type="match status" value="1"/>
</dbReference>
<feature type="domain" description="T-SNARE coiled-coil homology" evidence="3">
    <location>
        <begin position="203"/>
        <end position="265"/>
    </location>
</feature>
<dbReference type="Proteomes" id="UP000244803">
    <property type="component" value="Chromosome 4"/>
</dbReference>
<evidence type="ECO:0000259" key="3">
    <source>
        <dbReference type="PROSITE" id="PS50192"/>
    </source>
</evidence>
<protein>
    <recommendedName>
        <fullName evidence="3">t-SNARE coiled-coil homology domain-containing protein</fullName>
    </recommendedName>
</protein>
<keyword evidence="2" id="KW-1133">Transmembrane helix</keyword>
<feature type="compositionally biased region" description="Polar residues" evidence="1">
    <location>
        <begin position="95"/>
        <end position="110"/>
    </location>
</feature>
<dbReference type="PROSITE" id="PS50192">
    <property type="entry name" value="T_SNARE"/>
    <property type="match status" value="1"/>
</dbReference>
<feature type="transmembrane region" description="Helical" evidence="2">
    <location>
        <begin position="272"/>
        <end position="294"/>
    </location>
</feature>
<dbReference type="SUPFAM" id="SSF58038">
    <property type="entry name" value="SNARE fusion complex"/>
    <property type="match status" value="1"/>
</dbReference>
<dbReference type="EMBL" id="CP056067">
    <property type="protein sequence ID" value="UVC54423.1"/>
    <property type="molecule type" value="Genomic_DNA"/>
</dbReference>